<keyword evidence="9" id="KW-0521">NADP</keyword>
<keyword evidence="8" id="KW-0274">FAD</keyword>
<protein>
    <recommendedName>
        <fullName evidence="11">Cyanocobalamin reductase (cyanide-eliminating)</fullName>
    </recommendedName>
</protein>
<dbReference type="Proteomes" id="UP001235939">
    <property type="component" value="Chromosome 03"/>
</dbReference>
<evidence type="ECO:0000256" key="6">
    <source>
        <dbReference type="ARBA" id="ARBA00022630"/>
    </source>
</evidence>
<keyword evidence="5" id="KW-0963">Cytoplasm</keyword>
<reference evidence="12 13" key="1">
    <citation type="submission" date="2022-01" db="EMBL/GenBank/DDBJ databases">
        <title>A chromosomal length assembly of Cordylochernes scorpioides.</title>
        <authorList>
            <person name="Zeh D."/>
            <person name="Zeh J."/>
        </authorList>
    </citation>
    <scope>NUCLEOTIDE SEQUENCE [LARGE SCALE GENOMIC DNA]</scope>
    <source>
        <strain evidence="12">IN4F17</strain>
        <tissue evidence="12">Whole Body</tissue>
    </source>
</reference>
<name>A0ABY6K9A3_9ARAC</name>
<evidence type="ECO:0000256" key="4">
    <source>
        <dbReference type="ARBA" id="ARBA00007762"/>
    </source>
</evidence>
<evidence type="ECO:0000256" key="7">
    <source>
        <dbReference type="ARBA" id="ARBA00022643"/>
    </source>
</evidence>
<comment type="cofactor">
    <cofactor evidence="2">
        <name>FAD</name>
        <dbReference type="ChEBI" id="CHEBI:57692"/>
    </cofactor>
</comment>
<dbReference type="InterPro" id="IPR032037">
    <property type="entry name" value="MMACHC"/>
</dbReference>
<evidence type="ECO:0000256" key="3">
    <source>
        <dbReference type="ARBA" id="ARBA00004496"/>
    </source>
</evidence>
<keyword evidence="10" id="KW-0560">Oxidoreductase</keyword>
<evidence type="ECO:0000256" key="9">
    <source>
        <dbReference type="ARBA" id="ARBA00022857"/>
    </source>
</evidence>
<evidence type="ECO:0000256" key="8">
    <source>
        <dbReference type="ARBA" id="ARBA00022827"/>
    </source>
</evidence>
<comment type="cofactor">
    <cofactor evidence="1">
        <name>FMN</name>
        <dbReference type="ChEBI" id="CHEBI:58210"/>
    </cofactor>
</comment>
<keyword evidence="7" id="KW-0288">FMN</keyword>
<keyword evidence="6" id="KW-0285">Flavoprotein</keyword>
<evidence type="ECO:0000313" key="13">
    <source>
        <dbReference type="Proteomes" id="UP001235939"/>
    </source>
</evidence>
<dbReference type="Pfam" id="PF16690">
    <property type="entry name" value="MMACHC"/>
    <property type="match status" value="1"/>
</dbReference>
<evidence type="ECO:0000256" key="10">
    <source>
        <dbReference type="ARBA" id="ARBA00023002"/>
    </source>
</evidence>
<dbReference type="PANTHER" id="PTHR31457">
    <property type="entry name" value="METHYLMALONIC ACIDURIA AND HOMOCYSTINURIA TYPE C PROTEIN"/>
    <property type="match status" value="1"/>
</dbReference>
<evidence type="ECO:0000256" key="5">
    <source>
        <dbReference type="ARBA" id="ARBA00022490"/>
    </source>
</evidence>
<evidence type="ECO:0000256" key="2">
    <source>
        <dbReference type="ARBA" id="ARBA00001974"/>
    </source>
</evidence>
<comment type="similarity">
    <text evidence="4">Belongs to the MMACHC family.</text>
</comment>
<dbReference type="PANTHER" id="PTHR31457:SF2">
    <property type="entry name" value="CYANOCOBALAMIN REDUCTASE _ ALKYLCOBALAMIN DEALKYLASE"/>
    <property type="match status" value="1"/>
</dbReference>
<evidence type="ECO:0000256" key="1">
    <source>
        <dbReference type="ARBA" id="ARBA00001917"/>
    </source>
</evidence>
<accession>A0ABY6K9A3</accession>
<keyword evidence="13" id="KW-1185">Reference proteome</keyword>
<proteinExistence type="inferred from homology"/>
<sequence length="283" mass="32578">MHQWPPILAKVQPYQRVQNASAFVIKTGSTTQWQVDLATKEMAASDMRNRLHVQLLLTWSTDTAHPVGWYNEVVKAPFRLPYDADTLGCVVLSLPQMFEHVFLPFAKEHLQQTTGQDPLDQCMRQVFQDVKEEIRRFPAGRTSVDQRTSRDPRMRAWHQGGTIRTVLRRTSERDGMPKDGFSRPCLTHFKAVVLPSLDIKSRPDPEGLFITSMTTAGKVLDPLVKIIGCRWPVLRWESMVKSDLKHLRMFSHVDAAERDLASTDESVVVLLSVWMDIKTWWQR</sequence>
<comment type="subcellular location">
    <subcellularLocation>
        <location evidence="3">Cytoplasm</location>
    </subcellularLocation>
</comment>
<evidence type="ECO:0000256" key="11">
    <source>
        <dbReference type="ARBA" id="ARBA00031313"/>
    </source>
</evidence>
<evidence type="ECO:0000313" key="12">
    <source>
        <dbReference type="EMBL" id="UYV65092.1"/>
    </source>
</evidence>
<dbReference type="EMBL" id="CP092865">
    <property type="protein sequence ID" value="UYV65092.1"/>
    <property type="molecule type" value="Genomic_DNA"/>
</dbReference>
<organism evidence="12 13">
    <name type="scientific">Cordylochernes scorpioides</name>
    <dbReference type="NCBI Taxonomy" id="51811"/>
    <lineage>
        <taxon>Eukaryota</taxon>
        <taxon>Metazoa</taxon>
        <taxon>Ecdysozoa</taxon>
        <taxon>Arthropoda</taxon>
        <taxon>Chelicerata</taxon>
        <taxon>Arachnida</taxon>
        <taxon>Pseudoscorpiones</taxon>
        <taxon>Cheliferoidea</taxon>
        <taxon>Chernetidae</taxon>
        <taxon>Cordylochernes</taxon>
    </lineage>
</organism>
<gene>
    <name evidence="12" type="ORF">LAZ67_3003112</name>
</gene>